<accession>A0AAN9FL54</accession>
<dbReference type="EMBL" id="JAYKXN010000006">
    <property type="protein sequence ID" value="KAK7278414.1"/>
    <property type="molecule type" value="Genomic_DNA"/>
</dbReference>
<proteinExistence type="predicted"/>
<organism evidence="2 3">
    <name type="scientific">Clitoria ternatea</name>
    <name type="common">Butterfly pea</name>
    <dbReference type="NCBI Taxonomy" id="43366"/>
    <lineage>
        <taxon>Eukaryota</taxon>
        <taxon>Viridiplantae</taxon>
        <taxon>Streptophyta</taxon>
        <taxon>Embryophyta</taxon>
        <taxon>Tracheophyta</taxon>
        <taxon>Spermatophyta</taxon>
        <taxon>Magnoliopsida</taxon>
        <taxon>eudicotyledons</taxon>
        <taxon>Gunneridae</taxon>
        <taxon>Pentapetalae</taxon>
        <taxon>rosids</taxon>
        <taxon>fabids</taxon>
        <taxon>Fabales</taxon>
        <taxon>Fabaceae</taxon>
        <taxon>Papilionoideae</taxon>
        <taxon>50 kb inversion clade</taxon>
        <taxon>NPAAA clade</taxon>
        <taxon>indigoferoid/millettioid clade</taxon>
        <taxon>Phaseoleae</taxon>
        <taxon>Clitoria</taxon>
    </lineage>
</organism>
<feature type="compositionally biased region" description="Polar residues" evidence="1">
    <location>
        <begin position="1"/>
        <end position="15"/>
    </location>
</feature>
<feature type="compositionally biased region" description="Acidic residues" evidence="1">
    <location>
        <begin position="90"/>
        <end position="107"/>
    </location>
</feature>
<evidence type="ECO:0000256" key="1">
    <source>
        <dbReference type="SAM" id="MobiDB-lite"/>
    </source>
</evidence>
<feature type="compositionally biased region" description="Basic and acidic residues" evidence="1">
    <location>
        <begin position="64"/>
        <end position="79"/>
    </location>
</feature>
<dbReference type="AlphaFoldDB" id="A0AAN9FL54"/>
<gene>
    <name evidence="2" type="ORF">RJT34_23442</name>
</gene>
<keyword evidence="3" id="KW-1185">Reference proteome</keyword>
<evidence type="ECO:0000313" key="2">
    <source>
        <dbReference type="EMBL" id="KAK7278414.1"/>
    </source>
</evidence>
<protein>
    <submittedName>
        <fullName evidence="2">Uncharacterized protein</fullName>
    </submittedName>
</protein>
<reference evidence="2 3" key="1">
    <citation type="submission" date="2024-01" db="EMBL/GenBank/DDBJ databases">
        <title>The genomes of 5 underutilized Papilionoideae crops provide insights into root nodulation and disease resistance.</title>
        <authorList>
            <person name="Yuan L."/>
        </authorList>
    </citation>
    <scope>NUCLEOTIDE SEQUENCE [LARGE SCALE GENOMIC DNA]</scope>
    <source>
        <strain evidence="2">LY-2023</strain>
        <tissue evidence="2">Leaf</tissue>
    </source>
</reference>
<sequence length="113" mass="12666">MNSASTMKSIPQNPQIGEGGHDGRISFVINQCREVGNGRNPSPNVEDPTTEKLHEEWFATVKPRRIDKGTRKDKNKDLKPPNGLGTTLEENMDLEDEPSNFEGNESEVDMKEQ</sequence>
<comment type="caution">
    <text evidence="2">The sequence shown here is derived from an EMBL/GenBank/DDBJ whole genome shotgun (WGS) entry which is preliminary data.</text>
</comment>
<name>A0AAN9FL54_CLITE</name>
<feature type="region of interest" description="Disordered" evidence="1">
    <location>
        <begin position="1"/>
        <end position="113"/>
    </location>
</feature>
<dbReference type="Proteomes" id="UP001359559">
    <property type="component" value="Unassembled WGS sequence"/>
</dbReference>
<evidence type="ECO:0000313" key="3">
    <source>
        <dbReference type="Proteomes" id="UP001359559"/>
    </source>
</evidence>